<dbReference type="EMBL" id="JAFIRN010000004">
    <property type="protein sequence ID" value="KAG5850970.1"/>
    <property type="molecule type" value="Genomic_DNA"/>
</dbReference>
<evidence type="ECO:0000313" key="5">
    <source>
        <dbReference type="EMBL" id="KAG5850970.1"/>
    </source>
</evidence>
<sequence length="154" mass="18279">MDKIVKDVGDIQSRLIDHRPIIQGEVRFFVREFEEKRGFRESRLLENLNRMVAETNEQVVPKCSETMHEHLCEALTRMEAATHMAQKIQQRELEAQQSTRLQASMDRRKADWEEFMKEQARLRVEVDEEHAKAVGRLSTQYSEMKKDLSKFSHF</sequence>
<accession>A0A9D3MLP6</accession>
<dbReference type="GO" id="GO:0030133">
    <property type="term" value="C:transport vesicle"/>
    <property type="evidence" value="ECO:0007669"/>
    <property type="project" value="InterPro"/>
</dbReference>
<gene>
    <name evidence="5" type="ORF">ANANG_G00088020</name>
</gene>
<dbReference type="Pfam" id="PF14942">
    <property type="entry name" value="Muted"/>
    <property type="match status" value="1"/>
</dbReference>
<dbReference type="AlphaFoldDB" id="A0A9D3MLP6"/>
<protein>
    <recommendedName>
        <fullName evidence="2 4">Biogenesis of lysosome-related organelles complex 1 subunit 5</fullName>
        <shortName evidence="4">BLOC-1 subunit 5</shortName>
    </recommendedName>
    <alternativeName>
        <fullName evidence="3 4">Protein Muted homolog</fullName>
    </alternativeName>
</protein>
<reference evidence="5" key="1">
    <citation type="submission" date="2021-01" db="EMBL/GenBank/DDBJ databases">
        <title>A chromosome-scale assembly of European eel, Anguilla anguilla.</title>
        <authorList>
            <person name="Henkel C."/>
            <person name="Jong-Raadsen S.A."/>
            <person name="Dufour S."/>
            <person name="Weltzien F.-A."/>
            <person name="Palstra A.P."/>
            <person name="Pelster B."/>
            <person name="Spaink H.P."/>
            <person name="Van Den Thillart G.E."/>
            <person name="Jansen H."/>
            <person name="Zahm M."/>
            <person name="Klopp C."/>
            <person name="Cedric C."/>
            <person name="Louis A."/>
            <person name="Berthelot C."/>
            <person name="Parey E."/>
            <person name="Roest Crollius H."/>
            <person name="Montfort J."/>
            <person name="Robinson-Rechavi M."/>
            <person name="Bucao C."/>
            <person name="Bouchez O."/>
            <person name="Gislard M."/>
            <person name="Lluch J."/>
            <person name="Milhes M."/>
            <person name="Lampietro C."/>
            <person name="Lopez Roques C."/>
            <person name="Donnadieu C."/>
            <person name="Braasch I."/>
            <person name="Desvignes T."/>
            <person name="Postlethwait J."/>
            <person name="Bobe J."/>
            <person name="Guiguen Y."/>
            <person name="Dirks R."/>
        </authorList>
    </citation>
    <scope>NUCLEOTIDE SEQUENCE</scope>
    <source>
        <strain evidence="5">Tag_6206</strain>
        <tissue evidence="5">Liver</tissue>
    </source>
</reference>
<dbReference type="PIRSF" id="PIRSF037610">
    <property type="entry name" value="BLOC-1_complex_muted_subunit"/>
    <property type="match status" value="1"/>
</dbReference>
<comment type="similarity">
    <text evidence="1 4">Belongs to the BLOC1S5 family.</text>
</comment>
<evidence type="ECO:0000256" key="4">
    <source>
        <dbReference type="PIRNR" id="PIRNR037610"/>
    </source>
</evidence>
<dbReference type="PANTHER" id="PTHR31784:SF2">
    <property type="entry name" value="BIOGENESIS OF LYSOSOME-RELATED ORGANELLES COMPLEX 1 SUBUNIT 5"/>
    <property type="match status" value="1"/>
</dbReference>
<keyword evidence="6" id="KW-1185">Reference proteome</keyword>
<comment type="caution">
    <text evidence="5">The sequence shown here is derived from an EMBL/GenBank/DDBJ whole genome shotgun (WGS) entry which is preliminary data.</text>
</comment>
<evidence type="ECO:0000256" key="1">
    <source>
        <dbReference type="ARBA" id="ARBA00010754"/>
    </source>
</evidence>
<dbReference type="Proteomes" id="UP001044222">
    <property type="component" value="Unassembled WGS sequence"/>
</dbReference>
<evidence type="ECO:0000313" key="6">
    <source>
        <dbReference type="Proteomes" id="UP001044222"/>
    </source>
</evidence>
<comment type="function">
    <text evidence="4">Component of the BLOC-1 complex, a complex that is required for normal biogenesis of lysosome-related organelles (LRO).</text>
</comment>
<evidence type="ECO:0000256" key="3">
    <source>
        <dbReference type="ARBA" id="ARBA00031992"/>
    </source>
</evidence>
<dbReference type="PANTHER" id="PTHR31784">
    <property type="entry name" value="BIOGENESIS OF LYSOSOME-RELATED ORGANELLES COMPLEX 1 SUBUNIT 5"/>
    <property type="match status" value="1"/>
</dbReference>
<dbReference type="GO" id="GO:0031083">
    <property type="term" value="C:BLOC-1 complex"/>
    <property type="evidence" value="ECO:0007669"/>
    <property type="project" value="InterPro"/>
</dbReference>
<proteinExistence type="inferred from homology"/>
<organism evidence="5 6">
    <name type="scientific">Anguilla anguilla</name>
    <name type="common">European freshwater eel</name>
    <name type="synonym">Muraena anguilla</name>
    <dbReference type="NCBI Taxonomy" id="7936"/>
    <lineage>
        <taxon>Eukaryota</taxon>
        <taxon>Metazoa</taxon>
        <taxon>Chordata</taxon>
        <taxon>Craniata</taxon>
        <taxon>Vertebrata</taxon>
        <taxon>Euteleostomi</taxon>
        <taxon>Actinopterygii</taxon>
        <taxon>Neopterygii</taxon>
        <taxon>Teleostei</taxon>
        <taxon>Anguilliformes</taxon>
        <taxon>Anguillidae</taxon>
        <taxon>Anguilla</taxon>
    </lineage>
</organism>
<dbReference type="InterPro" id="IPR017243">
    <property type="entry name" value="Bloc1s5"/>
</dbReference>
<evidence type="ECO:0000256" key="2">
    <source>
        <dbReference type="ARBA" id="ARBA00019580"/>
    </source>
</evidence>
<name>A0A9D3MLP6_ANGAN</name>